<dbReference type="InterPro" id="IPR036986">
    <property type="entry name" value="S4_RNA-bd_sf"/>
</dbReference>
<evidence type="ECO:0000256" key="9">
    <source>
        <dbReference type="ARBA" id="ARBA00043147"/>
    </source>
</evidence>
<proteinExistence type="predicted"/>
<keyword evidence="12" id="KW-0456">Lyase</keyword>
<dbReference type="CDD" id="cd02555">
    <property type="entry name" value="PSSA_1"/>
    <property type="match status" value="1"/>
</dbReference>
<accession>G0A8Y6</accession>
<dbReference type="GO" id="GO:0016829">
    <property type="term" value="F:lyase activity"/>
    <property type="evidence" value="ECO:0007669"/>
    <property type="project" value="UniProtKB-KW"/>
</dbReference>
<gene>
    <name evidence="12" type="primary">rsuA</name>
    <name evidence="12" type="ordered locus">CFU_2265</name>
</gene>
<dbReference type="GO" id="GO:0001522">
    <property type="term" value="P:pseudouridine synthesis"/>
    <property type="evidence" value="ECO:0007669"/>
    <property type="project" value="InterPro"/>
</dbReference>
<comment type="catalytic activity">
    <reaction evidence="1">
        <text>uridine(35) in tRNA(Tyr) = pseudouridine(35) in tRNA(Tyr)</text>
        <dbReference type="Rhea" id="RHEA:60556"/>
        <dbReference type="Rhea" id="RHEA-COMP:15607"/>
        <dbReference type="Rhea" id="RHEA-COMP:15608"/>
        <dbReference type="ChEBI" id="CHEBI:65314"/>
        <dbReference type="ChEBI" id="CHEBI:65315"/>
    </reaction>
</comment>
<dbReference type="Gene3D" id="3.30.2350.10">
    <property type="entry name" value="Pseudouridine synthase"/>
    <property type="match status" value="1"/>
</dbReference>
<dbReference type="GO" id="GO:0003723">
    <property type="term" value="F:RNA binding"/>
    <property type="evidence" value="ECO:0007669"/>
    <property type="project" value="UniProtKB-KW"/>
</dbReference>
<dbReference type="SUPFAM" id="SSF55120">
    <property type="entry name" value="Pseudouridine synthase"/>
    <property type="match status" value="1"/>
</dbReference>
<dbReference type="STRING" id="1005048.CFU_2265"/>
<dbReference type="Gene3D" id="3.10.290.10">
    <property type="entry name" value="RNA-binding S4 domain"/>
    <property type="match status" value="1"/>
</dbReference>
<dbReference type="GO" id="GO:0160138">
    <property type="term" value="F:23S rRNA pseudouridine(2604) synthase activity"/>
    <property type="evidence" value="ECO:0007669"/>
    <property type="project" value="UniProtKB-EC"/>
</dbReference>
<dbReference type="EMBL" id="CP002745">
    <property type="protein sequence ID" value="AEK62092.1"/>
    <property type="molecule type" value="Genomic_DNA"/>
</dbReference>
<dbReference type="SUPFAM" id="SSF55174">
    <property type="entry name" value="Alpha-L RNA-binding motif"/>
    <property type="match status" value="1"/>
</dbReference>
<dbReference type="Proteomes" id="UP000008392">
    <property type="component" value="Chromosome"/>
</dbReference>
<dbReference type="PROSITE" id="PS50889">
    <property type="entry name" value="S4"/>
    <property type="match status" value="1"/>
</dbReference>
<evidence type="ECO:0000256" key="8">
    <source>
        <dbReference type="ARBA" id="ARBA00042890"/>
    </source>
</evidence>
<reference evidence="12 13" key="3">
    <citation type="journal article" date="2008" name="FEMS Microbiol. Ecol.">
        <title>Identification and characterization of genes underlying chitinolysis in Collimonas fungivorans Ter331.</title>
        <authorList>
            <person name="Fritsche K."/>
            <person name="de Boer W."/>
            <person name="Gerards S."/>
            <person name="van den Berg M."/>
            <person name="van Veen J.A."/>
            <person name="Leveau J.H."/>
        </authorList>
    </citation>
    <scope>NUCLEOTIDE SEQUENCE [LARGE SCALE GENOMIC DNA]</scope>
    <source>
        <strain evidence="12 13">Ter331</strain>
    </source>
</reference>
<dbReference type="SMART" id="SM00363">
    <property type="entry name" value="S4"/>
    <property type="match status" value="1"/>
</dbReference>
<reference evidence="12 13" key="1">
    <citation type="journal article" date="2004" name="Environ. Microbiol.">
        <title>Phylogeny-function analysis of (meta)genomic libraries: screening for expression of ribosomal RNA genes by large-insert library fluorescent in situ hybridization (LIL-FISH).</title>
        <authorList>
            <person name="Leveau J.H."/>
            <person name="Gerards S."/>
            <person name="de Boer W."/>
            <person name="van Veen J.A."/>
        </authorList>
    </citation>
    <scope>NUCLEOTIDE SEQUENCE [LARGE SCALE GENOMIC DNA]</scope>
    <source>
        <strain evidence="12 13">Ter331</strain>
    </source>
</reference>
<dbReference type="Pfam" id="PF01479">
    <property type="entry name" value="S4"/>
    <property type="match status" value="1"/>
</dbReference>
<dbReference type="KEGG" id="cfu:CFU_2265"/>
<dbReference type="PANTHER" id="PTHR47683">
    <property type="entry name" value="PSEUDOURIDINE SYNTHASE FAMILY PROTEIN-RELATED"/>
    <property type="match status" value="1"/>
</dbReference>
<evidence type="ECO:0000256" key="4">
    <source>
        <dbReference type="ARBA" id="ARBA00039989"/>
    </source>
</evidence>
<reference evidence="12 13" key="4">
    <citation type="journal article" date="2010" name="Environ. Microbiol.">
        <title>The bacterial genus Collimonas: mycophagy, weathering and other adaptive solutions to life in oligotrophic soil environments.</title>
        <authorList>
            <person name="Leveau J.H."/>
            <person name="Uroz S."/>
            <person name="de Boer W."/>
        </authorList>
    </citation>
    <scope>NUCLEOTIDE SEQUENCE [LARGE SCALE GENOMIC DNA]</scope>
    <source>
        <strain evidence="12 13">Ter331</strain>
    </source>
</reference>
<dbReference type="PANTHER" id="PTHR47683:SF2">
    <property type="entry name" value="RNA-BINDING S4 DOMAIN-CONTAINING PROTEIN"/>
    <property type="match status" value="1"/>
</dbReference>
<evidence type="ECO:0000256" key="10">
    <source>
        <dbReference type="PROSITE-ProRule" id="PRU00182"/>
    </source>
</evidence>
<sequence length="260" mass="29129">MRAVTMAAHHCLRTPYMTESIRLAKHLAELVSCSRREAEQYIEGGWVKVDGKVVEEPGLRIGAQQQVELAADATLEPQDPVTILFHKPAGLDLFAGPALSELASDLIVPDKRAADDRAEVRFLKRHLTNLNLIEPLETLASGLLVFTQDWRITRKLVDDAAKIEHEYIVEVAGDIVPDGLKLLNHGLSFNRKPLPPIKVSWQNEKRLRFALKAPPRGLVVHMCEQVGLQVVASKRIRIGRLPMAGLAVGEWRYLLGYERF</sequence>
<evidence type="ECO:0000256" key="5">
    <source>
        <dbReference type="ARBA" id="ARBA00041420"/>
    </source>
</evidence>
<comment type="catalytic activity">
    <reaction evidence="2">
        <text>uridine(2604) in 23S rRNA = pseudouridine(2604) in 23S rRNA</text>
        <dbReference type="Rhea" id="RHEA:38875"/>
        <dbReference type="Rhea" id="RHEA-COMP:10093"/>
        <dbReference type="Rhea" id="RHEA-COMP:10094"/>
        <dbReference type="ChEBI" id="CHEBI:65314"/>
        <dbReference type="ChEBI" id="CHEBI:65315"/>
        <dbReference type="EC" id="5.4.99.21"/>
    </reaction>
</comment>
<evidence type="ECO:0000256" key="6">
    <source>
        <dbReference type="ARBA" id="ARBA00041697"/>
    </source>
</evidence>
<reference evidence="12 13" key="2">
    <citation type="journal article" date="2006" name="J. Microbiol. Methods">
        <title>Genomic flank-sequencing of plasposon insertion sites for rapid identification of functional genes.</title>
        <authorList>
            <person name="Leveau J.H."/>
            <person name="Gerards S."/>
            <person name="Fritsche K."/>
            <person name="Zondag G."/>
            <person name="van Veen J.A."/>
        </authorList>
    </citation>
    <scope>NUCLEOTIDE SEQUENCE [LARGE SCALE GENOMIC DNA]</scope>
    <source>
        <strain evidence="12 13">Ter331</strain>
    </source>
</reference>
<keyword evidence="13" id="KW-1185">Reference proteome</keyword>
<name>G0A8Y6_COLFT</name>
<evidence type="ECO:0000256" key="2">
    <source>
        <dbReference type="ARBA" id="ARBA00036535"/>
    </source>
</evidence>
<dbReference type="InterPro" id="IPR020103">
    <property type="entry name" value="PsdUridine_synth_cat_dom_sf"/>
</dbReference>
<evidence type="ECO:0000256" key="3">
    <source>
        <dbReference type="ARBA" id="ARBA00038922"/>
    </source>
</evidence>
<keyword evidence="10" id="KW-0694">RNA-binding</keyword>
<dbReference type="CDD" id="cd00165">
    <property type="entry name" value="S4"/>
    <property type="match status" value="1"/>
</dbReference>
<evidence type="ECO:0000256" key="7">
    <source>
        <dbReference type="ARBA" id="ARBA00042843"/>
    </source>
</evidence>
<reference evidence="12 13" key="5">
    <citation type="journal article" date="2011" name="ISME J.">
        <title>Dual transcriptional profiling of a bacterial/fungal confrontation: Collimonas fungivorans versus Aspergillus niger.</title>
        <authorList>
            <person name="Mela F."/>
            <person name="Fritsche K."/>
            <person name="de Boer W."/>
            <person name="van Veen J.A."/>
            <person name="de Graaff L.H."/>
            <person name="van den Berg M."/>
            <person name="Leveau J.H."/>
        </authorList>
    </citation>
    <scope>NUCLEOTIDE SEQUENCE [LARGE SCALE GENOMIC DNA]</scope>
    <source>
        <strain evidence="12 13">Ter331</strain>
    </source>
</reference>
<dbReference type="EC" id="5.4.99.21" evidence="3"/>
<evidence type="ECO:0000313" key="12">
    <source>
        <dbReference type="EMBL" id="AEK62092.1"/>
    </source>
</evidence>
<evidence type="ECO:0000259" key="11">
    <source>
        <dbReference type="SMART" id="SM00363"/>
    </source>
</evidence>
<dbReference type="InterPro" id="IPR050343">
    <property type="entry name" value="RsuA_PseudoU_synthase"/>
</dbReference>
<reference evidence="13" key="6">
    <citation type="submission" date="2011-05" db="EMBL/GenBank/DDBJ databases">
        <title>Complete sequence of Collimonas fungivorans Ter331.</title>
        <authorList>
            <person name="Leveau J.H."/>
        </authorList>
    </citation>
    <scope>NUCLEOTIDE SEQUENCE [LARGE SCALE GENOMIC DNA]</scope>
    <source>
        <strain evidence="13">Ter331</strain>
    </source>
</reference>
<dbReference type="HOGENOM" id="CLU_024979_1_2_4"/>
<dbReference type="eggNOG" id="COG1187">
    <property type="taxonomic scope" value="Bacteria"/>
</dbReference>
<dbReference type="GO" id="GO:0006396">
    <property type="term" value="P:RNA processing"/>
    <property type="evidence" value="ECO:0007669"/>
    <property type="project" value="UniProtKB-ARBA"/>
</dbReference>
<protein>
    <recommendedName>
        <fullName evidence="4">Dual-specificity RNA pseudouridine synthase RluF</fullName>
        <ecNumber evidence="3">5.4.99.21</ecNumber>
    </recommendedName>
    <alternativeName>
        <fullName evidence="6">23S rRNA pseudouridine(2604) synthase</fullName>
    </alternativeName>
    <alternativeName>
        <fullName evidence="8">Ribosomal large subunit pseudouridine synthase F</fullName>
    </alternativeName>
    <alternativeName>
        <fullName evidence="7">rRNA pseudouridylate synthase F</fullName>
    </alternativeName>
    <alternativeName>
        <fullName evidence="9">rRNA-uridine isomerase F</fullName>
    </alternativeName>
    <alternativeName>
        <fullName evidence="5">tRNA(Tyr) pseudouridine(35) synthase</fullName>
    </alternativeName>
</protein>
<evidence type="ECO:0000256" key="1">
    <source>
        <dbReference type="ARBA" id="ARBA00036390"/>
    </source>
</evidence>
<dbReference type="AlphaFoldDB" id="G0A8Y6"/>
<evidence type="ECO:0000313" key="13">
    <source>
        <dbReference type="Proteomes" id="UP000008392"/>
    </source>
</evidence>
<organism evidence="12 13">
    <name type="scientific">Collimonas fungivorans (strain Ter331)</name>
    <dbReference type="NCBI Taxonomy" id="1005048"/>
    <lineage>
        <taxon>Bacteria</taxon>
        <taxon>Pseudomonadati</taxon>
        <taxon>Pseudomonadota</taxon>
        <taxon>Betaproteobacteria</taxon>
        <taxon>Burkholderiales</taxon>
        <taxon>Oxalobacteraceae</taxon>
        <taxon>Collimonas</taxon>
    </lineage>
</organism>
<dbReference type="InterPro" id="IPR002942">
    <property type="entry name" value="S4_RNA-bd"/>
</dbReference>
<feature type="domain" description="RNA-binding S4" evidence="11">
    <location>
        <begin position="21"/>
        <end position="79"/>
    </location>
</feature>